<dbReference type="OrthoDB" id="3340520at2759"/>
<gene>
    <name evidence="1" type="ORF">A7U60_g6920</name>
</gene>
<accession>A0A9Q5HU38</accession>
<dbReference type="Proteomes" id="UP000757232">
    <property type="component" value="Unassembled WGS sequence"/>
</dbReference>
<evidence type="ECO:0000313" key="2">
    <source>
        <dbReference type="Proteomes" id="UP000757232"/>
    </source>
</evidence>
<dbReference type="PANTHER" id="PTHR33973">
    <property type="entry name" value="OS07G0153300 PROTEIN"/>
    <property type="match status" value="1"/>
</dbReference>
<dbReference type="PANTHER" id="PTHR33973:SF4">
    <property type="entry name" value="OS07G0153300 PROTEIN"/>
    <property type="match status" value="1"/>
</dbReference>
<dbReference type="InterPro" id="IPR010775">
    <property type="entry name" value="DUF1365"/>
</dbReference>
<proteinExistence type="predicted"/>
<comment type="caution">
    <text evidence="1">The sequence shown here is derived from an EMBL/GenBank/DDBJ whole genome shotgun (WGS) entry which is preliminary data.</text>
</comment>
<dbReference type="EMBL" id="LNZH02000205">
    <property type="protein sequence ID" value="OCB86023.1"/>
    <property type="molecule type" value="Genomic_DNA"/>
</dbReference>
<reference evidence="1" key="1">
    <citation type="submission" date="2016-06" db="EMBL/GenBank/DDBJ databases">
        <title>Draft Genome sequence of the fungus Inonotus baumii.</title>
        <authorList>
            <person name="Zhu H."/>
            <person name="Lin W."/>
        </authorList>
    </citation>
    <scope>NUCLEOTIDE SEQUENCE</scope>
    <source>
        <strain evidence="1">821</strain>
    </source>
</reference>
<evidence type="ECO:0000313" key="1">
    <source>
        <dbReference type="EMBL" id="OCB86023.1"/>
    </source>
</evidence>
<organism evidence="1 2">
    <name type="scientific">Sanghuangporus baumii</name>
    <name type="common">Phellinus baumii</name>
    <dbReference type="NCBI Taxonomy" id="108892"/>
    <lineage>
        <taxon>Eukaryota</taxon>
        <taxon>Fungi</taxon>
        <taxon>Dikarya</taxon>
        <taxon>Basidiomycota</taxon>
        <taxon>Agaricomycotina</taxon>
        <taxon>Agaricomycetes</taxon>
        <taxon>Hymenochaetales</taxon>
        <taxon>Hymenochaetaceae</taxon>
        <taxon>Sanghuangporus</taxon>
    </lineage>
</organism>
<keyword evidence="2" id="KW-1185">Reference proteome</keyword>
<sequence length="250" mass="28848">MQDSRNKRSNNAYILENTVFHARHLPISSKHAFTYPTLALLLRLSALESRDLDLCAGRLFRYSPAGSPAPWARVMGVRPETYLHDPNSYLEGSVKGKSVREKLAEVLMRFQVDPREMEDVWMLTMPRYLGAEGINPLTVYYCYKKMRRDAGGELALWVVVLEFHDEQVHNTFGERHVYVLRTGSEHEDKQAVPAVITAFLMLTYLEKVLFLALGARFVRGTEPWGMWERVEGVWKARREAKEGRETEDLT</sequence>
<dbReference type="AlphaFoldDB" id="A0A9Q5HU38"/>
<name>A0A9Q5HU38_SANBA</name>
<protein>
    <submittedName>
        <fullName evidence="1">Uncharacterized protein</fullName>
    </submittedName>
</protein>
<dbReference type="Pfam" id="PF07103">
    <property type="entry name" value="DUF1365"/>
    <property type="match status" value="1"/>
</dbReference>